<reference evidence="3" key="1">
    <citation type="submission" date="2025-08" db="UniProtKB">
        <authorList>
            <consortium name="Ensembl"/>
        </authorList>
    </citation>
    <scope>IDENTIFICATION</scope>
</reference>
<dbReference type="GO" id="GO:0003712">
    <property type="term" value="F:transcription coregulator activity"/>
    <property type="evidence" value="ECO:0007669"/>
    <property type="project" value="TreeGrafter"/>
</dbReference>
<evidence type="ECO:0000313" key="4">
    <source>
        <dbReference type="Proteomes" id="UP000261520"/>
    </source>
</evidence>
<reference evidence="3" key="2">
    <citation type="submission" date="2025-09" db="UniProtKB">
        <authorList>
            <consortium name="Ensembl"/>
        </authorList>
    </citation>
    <scope>IDENTIFICATION</scope>
</reference>
<dbReference type="GO" id="GO:0016592">
    <property type="term" value="C:mediator complex"/>
    <property type="evidence" value="ECO:0007669"/>
    <property type="project" value="TreeGrafter"/>
</dbReference>
<dbReference type="GO" id="GO:0003677">
    <property type="term" value="F:DNA binding"/>
    <property type="evidence" value="ECO:0007669"/>
    <property type="project" value="TreeGrafter"/>
</dbReference>
<keyword evidence="4" id="KW-1185">Reference proteome</keyword>
<proteinExistence type="inferred from homology"/>
<dbReference type="AlphaFoldDB" id="A0A3B4A0Y0"/>
<dbReference type="InterPro" id="IPR029199">
    <property type="entry name" value="THRAP3_BCLAF1"/>
</dbReference>
<name>A0A3B4A0Y0_9GOBI</name>
<evidence type="ECO:0000256" key="2">
    <source>
        <dbReference type="SAM" id="MobiDB-lite"/>
    </source>
</evidence>
<organism evidence="3 4">
    <name type="scientific">Periophthalmus magnuspinnatus</name>
    <dbReference type="NCBI Taxonomy" id="409849"/>
    <lineage>
        <taxon>Eukaryota</taxon>
        <taxon>Metazoa</taxon>
        <taxon>Chordata</taxon>
        <taxon>Craniata</taxon>
        <taxon>Vertebrata</taxon>
        <taxon>Euteleostomi</taxon>
        <taxon>Actinopterygii</taxon>
        <taxon>Neopterygii</taxon>
        <taxon>Teleostei</taxon>
        <taxon>Neoteleostei</taxon>
        <taxon>Acanthomorphata</taxon>
        <taxon>Gobiaria</taxon>
        <taxon>Gobiiformes</taxon>
        <taxon>Gobioidei</taxon>
        <taxon>Gobiidae</taxon>
        <taxon>Oxudercinae</taxon>
        <taxon>Periophthalmus</taxon>
    </lineage>
</organism>
<accession>A0A3B4A0Y0</accession>
<dbReference type="PANTHER" id="PTHR15268">
    <property type="entry name" value="THRAP3/BCLAF1"/>
    <property type="match status" value="1"/>
</dbReference>
<feature type="region of interest" description="Disordered" evidence="2">
    <location>
        <begin position="150"/>
        <end position="185"/>
    </location>
</feature>
<dbReference type="Pfam" id="PF15440">
    <property type="entry name" value="THRAP3_BCLAF1"/>
    <property type="match status" value="1"/>
</dbReference>
<evidence type="ECO:0000256" key="1">
    <source>
        <dbReference type="ARBA" id="ARBA00006481"/>
    </source>
</evidence>
<evidence type="ECO:0000313" key="3">
    <source>
        <dbReference type="Ensembl" id="ENSPMGP00000010299.1"/>
    </source>
</evidence>
<dbReference type="PANTHER" id="PTHR15268:SF17">
    <property type="entry name" value="BCLAF1 AND THRAP3 FAMILY MEMBER 3"/>
    <property type="match status" value="1"/>
</dbReference>
<sequence length="185" mass="21498">RLLLSQHRYSAMLYSADRQLSLDLVHVGRQRLDFLSTPEGLRSNRENAIQHTGTFAQEIITLTHLVKDLYFRGKDITLNERFSAPQKVGYDDEEPHEITLSERFGSNRYKPAPIYLGLLGSSLVRDPDDLRHDLEKRRQERLEGVKVTIAGQTQPHHKEELMEEAEFSNWSEKSQRRQEGTTVRN</sequence>
<dbReference type="GO" id="GO:0045944">
    <property type="term" value="P:positive regulation of transcription by RNA polymerase II"/>
    <property type="evidence" value="ECO:0007669"/>
    <property type="project" value="TreeGrafter"/>
</dbReference>
<dbReference type="Ensembl" id="ENSPMGT00000010992.1">
    <property type="protein sequence ID" value="ENSPMGP00000010299.1"/>
    <property type="gene ID" value="ENSPMGG00000008535.1"/>
</dbReference>
<comment type="similarity">
    <text evidence="1">Belongs to the BCLAF1/THRAP3 family.</text>
</comment>
<protein>
    <submittedName>
        <fullName evidence="3">Uncharacterized protein</fullName>
    </submittedName>
</protein>
<dbReference type="Proteomes" id="UP000261520">
    <property type="component" value="Unplaced"/>
</dbReference>